<dbReference type="InterPro" id="IPR041677">
    <property type="entry name" value="DNA2/NAM7_AAA_11"/>
</dbReference>
<dbReference type="CDD" id="cd18041">
    <property type="entry name" value="DEXXQc_DNA2"/>
    <property type="match status" value="1"/>
</dbReference>
<evidence type="ECO:0000256" key="12">
    <source>
        <dbReference type="ARBA" id="ARBA00022806"/>
    </source>
</evidence>
<evidence type="ECO:0000256" key="22">
    <source>
        <dbReference type="RuleBase" id="RU367041"/>
    </source>
</evidence>
<sequence length="1120" mass="125712">MKRSHSKIQKVESCSKQIKITTLFSRISHEPSKIEKANNDNKTPIMKSLPSPISSPDIIPPSPILKKKSIKAKRSLNCKLIDDIDLNNKSSNNVIISKKTLNLSTNTTEHSKIDDHDVDSQSCNGTESIASTIYDDTDFCSDMFLDDWTDSCSSPFKDIDLTIPHRCIIKYIVKEVGKICLSLNSCKSNHTQCVCYLSGIWLHSLFEVGDIVTVMAEKFNDLWSVNNDYGFVTRHSDFLVSGTTIVGSLFCSRRSVLTDIYKGLDCCPANMVMGTLLHQLLQTVLKRKQFSYNGIQAVVDEMINSQDFIHTLYESDMNLEITKKELMDFIPKIQSFVRNYVAGYQTGKDKKTWNGEIMSVEDIEENLWVPEFGVKGKVDVTVLAKYDGKCKIMPVELKTGRASGSEEHRGQVILYVIMMAKLGMDVDSGLLLYLRENVLTQVKVGHKEKRDLIMLRNRLVHYLNANKVISDPNDNYIPTLPEPINHHNACSKCSYLTTCSAILSKEGFDKLDNHNPLKSLGPQAISHLKLEHINYVMQWTALLQLENCIEDTRDNLTAKTSDIWTLPINERESRGHCISSLIVIKAVKEQGDRYYLHTMKKSDKSNKKSFKLTTFSVNNYSIISTDDRNAIATGFISDITDTSVDLLLDRDLTKLKPSLYHLDKYESQSIVAFNFSSLALLLEPSENSAQLRRYIIDKEIPKFLPIKSNIDFFIKSSGLTLNLNFSQKSAIIKALIAENYALIKGMPGTGKTSTVATLIRLLVLMGRSVLVTSHTHSAVDNLLLLLHKNGIDFLRLGSKTCVHPDLWEKCDKIVSQSCDSTDKLSKLYNQVNVVGVTCLGCGHALLQKRKFDVCIVDEATQVVQSSVIAALHSSKVFVLVGDPQQLPPLIKNKKAKDLGMDISLFERLDRPSVTAVLRVQYRMNGPIAELANKYTYNGSLKCANDAVKYATIKLKETHVKDEWLKNIVSSDLNKSVLLLDTGIVNSSSTDTNLTEVKIIKQIILILIQGGLTEESIGVIAPYRAQVTLLKNEILIVNPDIEVNTVDQYQGRDKEVIIYSCTKNTVAKDVGILSDKRRITVAITRAKHKLIIIGDVMRMKNYETFNSLFSHITNIIKLPQV</sequence>
<evidence type="ECO:0000259" key="23">
    <source>
        <dbReference type="Pfam" id="PF08696"/>
    </source>
</evidence>
<dbReference type="GeneID" id="112687191"/>
<evidence type="ECO:0000256" key="13">
    <source>
        <dbReference type="ARBA" id="ARBA00022840"/>
    </source>
</evidence>
<name>A0A8B8FYE7_9HEMI</name>
<dbReference type="SUPFAM" id="SSF52540">
    <property type="entry name" value="P-loop containing nucleoside triphosphate hydrolases"/>
    <property type="match status" value="1"/>
</dbReference>
<feature type="domain" description="DNA replication factor Dna2 N-terminal" evidence="23">
    <location>
        <begin position="188"/>
        <end position="382"/>
    </location>
</feature>
<evidence type="ECO:0000256" key="1">
    <source>
        <dbReference type="ARBA" id="ARBA00001966"/>
    </source>
</evidence>
<evidence type="ECO:0000313" key="28">
    <source>
        <dbReference type="RefSeq" id="XP_025415553.1"/>
    </source>
</evidence>
<dbReference type="InterPro" id="IPR045055">
    <property type="entry name" value="DNA2/NAM7-like"/>
</dbReference>
<evidence type="ECO:0000256" key="17">
    <source>
        <dbReference type="ARBA" id="ARBA00023128"/>
    </source>
</evidence>
<dbReference type="InterPro" id="IPR041679">
    <property type="entry name" value="DNA2/NAM7-like_C"/>
</dbReference>
<feature type="domain" description="DNA2/NAM7 helicase-like C-terminal" evidence="25">
    <location>
        <begin position="900"/>
        <end position="1094"/>
    </location>
</feature>
<reference evidence="28" key="1">
    <citation type="submission" date="2025-08" db="UniProtKB">
        <authorList>
            <consortium name="RefSeq"/>
        </authorList>
    </citation>
    <scope>IDENTIFICATION</scope>
    <source>
        <tissue evidence="28">Whole body</tissue>
    </source>
</reference>
<evidence type="ECO:0000259" key="25">
    <source>
        <dbReference type="Pfam" id="PF13087"/>
    </source>
</evidence>
<comment type="catalytic activity">
    <reaction evidence="21 22">
        <text>ATP + H2O = ADP + phosphate + H(+)</text>
        <dbReference type="Rhea" id="RHEA:13065"/>
        <dbReference type="ChEBI" id="CHEBI:15377"/>
        <dbReference type="ChEBI" id="CHEBI:15378"/>
        <dbReference type="ChEBI" id="CHEBI:30616"/>
        <dbReference type="ChEBI" id="CHEBI:43474"/>
        <dbReference type="ChEBI" id="CHEBI:456216"/>
        <dbReference type="EC" id="3.6.4.12"/>
    </reaction>
</comment>
<keyword evidence="16 22" id="KW-0238">DNA-binding</keyword>
<dbReference type="EC" id="3.6.4.12" evidence="22"/>
<feature type="domain" description="DNA2 rift barrel" evidence="26">
    <location>
        <begin position="569"/>
        <end position="664"/>
    </location>
</feature>
<dbReference type="EC" id="3.1.-.-" evidence="22"/>
<keyword evidence="4 22" id="KW-0004">4Fe-4S</keyword>
<keyword evidence="6 22" id="KW-0540">Nuclease</keyword>
<dbReference type="Proteomes" id="UP000694846">
    <property type="component" value="Unplaced"/>
</dbReference>
<evidence type="ECO:0000256" key="5">
    <source>
        <dbReference type="ARBA" id="ARBA00022705"/>
    </source>
</evidence>
<evidence type="ECO:0000259" key="24">
    <source>
        <dbReference type="Pfam" id="PF13086"/>
    </source>
</evidence>
<keyword evidence="15 22" id="KW-0411">Iron-sulfur</keyword>
<dbReference type="PANTHER" id="PTHR10887">
    <property type="entry name" value="DNA2/NAM7 HELICASE FAMILY"/>
    <property type="match status" value="1"/>
</dbReference>
<evidence type="ECO:0000256" key="19">
    <source>
        <dbReference type="ARBA" id="ARBA00023242"/>
    </source>
</evidence>
<keyword evidence="27" id="KW-1185">Reference proteome</keyword>
<keyword evidence="13 22" id="KW-0067">ATP-binding</keyword>
<evidence type="ECO:0000256" key="20">
    <source>
        <dbReference type="ARBA" id="ARBA00023268"/>
    </source>
</evidence>
<dbReference type="InterPro" id="IPR026851">
    <property type="entry name" value="Dna2/JHS1_DEXXQ-box"/>
</dbReference>
<comment type="function">
    <text evidence="22">Key enzyme involved in DNA replication and DNA repair. Involved in Okazaki fragments processing by cleaving long flaps that escape FEN1: flaps that are longer than 27 nucleotides are coated by replication protein A complex (RPA), leading to recruit DNA2 which cleaves the flap until it is too short to bind RPA and becomes a substrate for FEN1. Also involved in 5'-end resection of DNA during double-strand break (DSB) repair by mediating the cleavage of 5'-ssDNA.</text>
</comment>
<dbReference type="Gene3D" id="3.40.50.300">
    <property type="entry name" value="P-loop containing nucleotide triphosphate hydrolases"/>
    <property type="match status" value="2"/>
</dbReference>
<evidence type="ECO:0000256" key="4">
    <source>
        <dbReference type="ARBA" id="ARBA00022485"/>
    </source>
</evidence>
<dbReference type="PANTHER" id="PTHR10887:SF433">
    <property type="entry name" value="DNA REPLICATION ATP-DEPENDENT HELICASE_NUCLEASE DNA2"/>
    <property type="match status" value="1"/>
</dbReference>
<dbReference type="Pfam" id="PF21123">
    <property type="entry name" value="Dna2_Rift"/>
    <property type="match status" value="1"/>
</dbReference>
<organism evidence="27 28">
    <name type="scientific">Sipha flava</name>
    <name type="common">yellow sugarcane aphid</name>
    <dbReference type="NCBI Taxonomy" id="143950"/>
    <lineage>
        <taxon>Eukaryota</taxon>
        <taxon>Metazoa</taxon>
        <taxon>Ecdysozoa</taxon>
        <taxon>Arthropoda</taxon>
        <taxon>Hexapoda</taxon>
        <taxon>Insecta</taxon>
        <taxon>Pterygota</taxon>
        <taxon>Neoptera</taxon>
        <taxon>Paraneoptera</taxon>
        <taxon>Hemiptera</taxon>
        <taxon>Sternorrhyncha</taxon>
        <taxon>Aphidomorpha</taxon>
        <taxon>Aphidoidea</taxon>
        <taxon>Aphididae</taxon>
        <taxon>Sipha</taxon>
    </lineage>
</organism>
<accession>A0A8B8FYE7</accession>
<dbReference type="RefSeq" id="XP_025415553.1">
    <property type="nucleotide sequence ID" value="XM_025559768.1"/>
</dbReference>
<keyword evidence="22" id="KW-0158">Chromosome</keyword>
<dbReference type="GO" id="GO:0005524">
    <property type="term" value="F:ATP binding"/>
    <property type="evidence" value="ECO:0007669"/>
    <property type="project" value="UniProtKB-UniRule"/>
</dbReference>
<dbReference type="GO" id="GO:0006281">
    <property type="term" value="P:DNA repair"/>
    <property type="evidence" value="ECO:0007669"/>
    <property type="project" value="UniProtKB-KW"/>
</dbReference>
<dbReference type="GO" id="GO:0033567">
    <property type="term" value="P:DNA replication, Okazaki fragment processing"/>
    <property type="evidence" value="ECO:0007669"/>
    <property type="project" value="UniProtKB-UniRule"/>
</dbReference>
<evidence type="ECO:0000259" key="26">
    <source>
        <dbReference type="Pfam" id="PF21123"/>
    </source>
</evidence>
<keyword evidence="19 22" id="KW-0539">Nucleus</keyword>
<comment type="subcellular location">
    <subcellularLocation>
        <location evidence="2">Mitochondrion</location>
    </subcellularLocation>
    <subcellularLocation>
        <location evidence="22">Nucleus</location>
    </subcellularLocation>
    <subcellularLocation>
        <location evidence="22">Chromosome</location>
    </subcellularLocation>
</comment>
<keyword evidence="7 22" id="KW-0479">Metal-binding</keyword>
<dbReference type="AlphaFoldDB" id="A0A8B8FYE7"/>
<keyword evidence="18 22" id="KW-0234">DNA repair</keyword>
<keyword evidence="9" id="KW-0255">Endonuclease</keyword>
<keyword evidence="5 22" id="KW-0235">DNA replication</keyword>
<evidence type="ECO:0000256" key="2">
    <source>
        <dbReference type="ARBA" id="ARBA00004173"/>
    </source>
</evidence>
<evidence type="ECO:0000256" key="14">
    <source>
        <dbReference type="ARBA" id="ARBA00023004"/>
    </source>
</evidence>
<proteinExistence type="inferred from homology"/>
<evidence type="ECO:0000256" key="8">
    <source>
        <dbReference type="ARBA" id="ARBA00022741"/>
    </source>
</evidence>
<keyword evidence="14 22" id="KW-0408">Iron</keyword>
<evidence type="ECO:0000256" key="11">
    <source>
        <dbReference type="ARBA" id="ARBA00022801"/>
    </source>
</evidence>
<evidence type="ECO:0000256" key="10">
    <source>
        <dbReference type="ARBA" id="ARBA00022763"/>
    </source>
</evidence>
<dbReference type="InterPro" id="IPR014808">
    <property type="entry name" value="DNA_replication_fac_Dna2_N"/>
</dbReference>
<comment type="cofactor">
    <cofactor evidence="1">
        <name>[4Fe-4S] cluster</name>
        <dbReference type="ChEBI" id="CHEBI:49883"/>
    </cofactor>
</comment>
<evidence type="ECO:0000256" key="7">
    <source>
        <dbReference type="ARBA" id="ARBA00022723"/>
    </source>
</evidence>
<dbReference type="Gene3D" id="3.90.320.10">
    <property type="match status" value="1"/>
</dbReference>
<keyword evidence="20 22" id="KW-0511">Multifunctional enzyme</keyword>
<dbReference type="Pfam" id="PF13087">
    <property type="entry name" value="AAA_12"/>
    <property type="match status" value="1"/>
</dbReference>
<dbReference type="GO" id="GO:0005694">
    <property type="term" value="C:chromosome"/>
    <property type="evidence" value="ECO:0007669"/>
    <property type="project" value="UniProtKB-SubCell"/>
</dbReference>
<dbReference type="GO" id="GO:0003677">
    <property type="term" value="F:DNA binding"/>
    <property type="evidence" value="ECO:0007669"/>
    <property type="project" value="UniProtKB-UniRule"/>
</dbReference>
<protein>
    <recommendedName>
        <fullName evidence="22">DNA replication ATP-dependent helicase/nuclease</fullName>
        <ecNumber evidence="22">3.1.-.-</ecNumber>
        <ecNumber evidence="22">3.6.4.12</ecNumber>
    </recommendedName>
</protein>
<comment type="similarity">
    <text evidence="3 22">Belongs to the DNA2/NAM7 helicase family.</text>
</comment>
<evidence type="ECO:0000256" key="15">
    <source>
        <dbReference type="ARBA" id="ARBA00023014"/>
    </source>
</evidence>
<dbReference type="GO" id="GO:0005634">
    <property type="term" value="C:nucleus"/>
    <property type="evidence" value="ECO:0007669"/>
    <property type="project" value="UniProtKB-SubCell"/>
</dbReference>
<dbReference type="OrthoDB" id="306218at2759"/>
<dbReference type="InterPro" id="IPR048459">
    <property type="entry name" value="DNA2_Rift"/>
</dbReference>
<feature type="domain" description="DNA2/NAM7 helicase helicase" evidence="24">
    <location>
        <begin position="722"/>
        <end position="820"/>
    </location>
</feature>
<dbReference type="InterPro" id="IPR011604">
    <property type="entry name" value="PDDEXK-like_dom_sf"/>
</dbReference>
<evidence type="ECO:0000256" key="18">
    <source>
        <dbReference type="ARBA" id="ARBA00023204"/>
    </source>
</evidence>
<dbReference type="InterPro" id="IPR047187">
    <property type="entry name" value="SF1_C_Upf1"/>
</dbReference>
<dbReference type="GO" id="GO:0071932">
    <property type="term" value="P:replication fork reversal"/>
    <property type="evidence" value="ECO:0007669"/>
    <property type="project" value="TreeGrafter"/>
</dbReference>
<evidence type="ECO:0000256" key="21">
    <source>
        <dbReference type="ARBA" id="ARBA00047995"/>
    </source>
</evidence>
<keyword evidence="17" id="KW-0496">Mitochondrion</keyword>
<keyword evidence="11 22" id="KW-0378">Hydrolase</keyword>
<evidence type="ECO:0000256" key="6">
    <source>
        <dbReference type="ARBA" id="ARBA00022722"/>
    </source>
</evidence>
<dbReference type="GO" id="GO:0051539">
    <property type="term" value="F:4 iron, 4 sulfur cluster binding"/>
    <property type="evidence" value="ECO:0007669"/>
    <property type="project" value="UniProtKB-UniRule"/>
</dbReference>
<keyword evidence="10 22" id="KW-0227">DNA damage</keyword>
<dbReference type="Pfam" id="PF08696">
    <property type="entry name" value="Dna2"/>
    <property type="match status" value="1"/>
</dbReference>
<dbReference type="Pfam" id="PF13086">
    <property type="entry name" value="AAA_11"/>
    <property type="match status" value="2"/>
</dbReference>
<dbReference type="GO" id="GO:0005739">
    <property type="term" value="C:mitochondrion"/>
    <property type="evidence" value="ECO:0007669"/>
    <property type="project" value="UniProtKB-SubCell"/>
</dbReference>
<dbReference type="CDD" id="cd18808">
    <property type="entry name" value="SF1_C_Upf1"/>
    <property type="match status" value="1"/>
</dbReference>
<dbReference type="GO" id="GO:0046872">
    <property type="term" value="F:metal ion binding"/>
    <property type="evidence" value="ECO:0007669"/>
    <property type="project" value="UniProtKB-UniRule"/>
</dbReference>
<evidence type="ECO:0000313" key="27">
    <source>
        <dbReference type="Proteomes" id="UP000694846"/>
    </source>
</evidence>
<evidence type="ECO:0000256" key="16">
    <source>
        <dbReference type="ARBA" id="ARBA00023125"/>
    </source>
</evidence>
<evidence type="ECO:0000256" key="3">
    <source>
        <dbReference type="ARBA" id="ARBA00007913"/>
    </source>
</evidence>
<gene>
    <name evidence="28" type="primary">LOC112687191</name>
</gene>
<dbReference type="GO" id="GO:0017108">
    <property type="term" value="F:5'-flap endonuclease activity"/>
    <property type="evidence" value="ECO:0007669"/>
    <property type="project" value="UniProtKB-UniRule"/>
</dbReference>
<dbReference type="GO" id="GO:0017116">
    <property type="term" value="F:single-stranded DNA helicase activity"/>
    <property type="evidence" value="ECO:0007669"/>
    <property type="project" value="UniProtKB-UniRule"/>
</dbReference>
<dbReference type="CDD" id="cd22318">
    <property type="entry name" value="DNA2_N-like"/>
    <property type="match status" value="1"/>
</dbReference>
<keyword evidence="12 22" id="KW-0347">Helicase</keyword>
<keyword evidence="8 22" id="KW-0547">Nucleotide-binding</keyword>
<evidence type="ECO:0000256" key="9">
    <source>
        <dbReference type="ARBA" id="ARBA00022759"/>
    </source>
</evidence>
<dbReference type="CTD" id="1763"/>
<feature type="domain" description="DNA2/NAM7 helicase helicase" evidence="24">
    <location>
        <begin position="825"/>
        <end position="892"/>
    </location>
</feature>
<dbReference type="InterPro" id="IPR027417">
    <property type="entry name" value="P-loop_NTPase"/>
</dbReference>